<dbReference type="SUPFAM" id="SSF50956">
    <property type="entry name" value="Thermostable phytase (3-phytase)"/>
    <property type="match status" value="1"/>
</dbReference>
<feature type="compositionally biased region" description="Acidic residues" evidence="1">
    <location>
        <begin position="44"/>
        <end position="59"/>
    </location>
</feature>
<name>A0A9D1NAX1_9FIRM</name>
<proteinExistence type="predicted"/>
<dbReference type="AlphaFoldDB" id="A0A9D1NAX1"/>
<evidence type="ECO:0000256" key="1">
    <source>
        <dbReference type="SAM" id="MobiDB-lite"/>
    </source>
</evidence>
<feature type="compositionally biased region" description="Low complexity" evidence="1">
    <location>
        <begin position="60"/>
        <end position="73"/>
    </location>
</feature>
<reference evidence="3" key="2">
    <citation type="journal article" date="2021" name="PeerJ">
        <title>Extensive microbial diversity within the chicken gut microbiome revealed by metagenomics and culture.</title>
        <authorList>
            <person name="Gilroy R."/>
            <person name="Ravi A."/>
            <person name="Getino M."/>
            <person name="Pursley I."/>
            <person name="Horton D.L."/>
            <person name="Alikhan N.F."/>
            <person name="Baker D."/>
            <person name="Gharbi K."/>
            <person name="Hall N."/>
            <person name="Watson M."/>
            <person name="Adriaenssens E.M."/>
            <person name="Foster-Nyarko E."/>
            <person name="Jarju S."/>
            <person name="Secka A."/>
            <person name="Antonio M."/>
            <person name="Oren A."/>
            <person name="Chaudhuri R.R."/>
            <person name="La Ragione R."/>
            <person name="Hildebrand F."/>
            <person name="Pallen M.J."/>
        </authorList>
    </citation>
    <scope>NUCLEOTIDE SEQUENCE</scope>
    <source>
        <strain evidence="3">23406</strain>
    </source>
</reference>
<dbReference type="Proteomes" id="UP000886891">
    <property type="component" value="Unassembled WGS sequence"/>
</dbReference>
<feature type="compositionally biased region" description="Acidic residues" evidence="1">
    <location>
        <begin position="74"/>
        <end position="92"/>
    </location>
</feature>
<dbReference type="EMBL" id="DVOH01000010">
    <property type="protein sequence ID" value="HIU99639.1"/>
    <property type="molecule type" value="Genomic_DNA"/>
</dbReference>
<evidence type="ECO:0000313" key="3">
    <source>
        <dbReference type="EMBL" id="HIU99639.1"/>
    </source>
</evidence>
<sequence length="464" mass="50284">MTRKNAPKILAVSLLVIIAALMAVAGSGTLGTLWGDPDPVLGEQPDDQNPDDQNPDEQNPDGQNPDSENPDNQNPDEENPDDSDPDGEDPGDETDKPDSLPSVFPKKASASERYRFEQSLSVSGGAELLDVMQTAEGNFTVLRLQPSEGDINVKEPSVVLLKSDAEGTLLDAYVLKQEGYLCSQITSNGISLALSDGSKTYFYTVTTDLNDSVVIELPYFRSGRIFALSQGAIFFAEGAENRIYHIRGNAVSRSTSVQSGSIVEVFDFGSRFGVVINGLDSYSYLSLNLNLECYATVTVPDRTAIKVVPVSENGEQKFIVVERGKDGITVAKHKASFLASEARRVGVGLAERANVYLNGTTIFLHLAGENSRIYLMDLNLDFTMSSAAHFKNVVDVLGCHTYRGGYLFLTRNADDGMSLIDLREDGSVMSKYIDVGGENAAFVRDNGGDTVFVTQDGVFRMYGL</sequence>
<keyword evidence="2" id="KW-0732">Signal</keyword>
<organism evidence="3 4">
    <name type="scientific">Candidatus Stercoripulliclostridium merdipullorum</name>
    <dbReference type="NCBI Taxonomy" id="2840952"/>
    <lineage>
        <taxon>Bacteria</taxon>
        <taxon>Bacillati</taxon>
        <taxon>Bacillota</taxon>
        <taxon>Clostridia</taxon>
        <taxon>Eubacteriales</taxon>
        <taxon>Candidatus Stercoripulliclostridium</taxon>
    </lineage>
</organism>
<accession>A0A9D1NAX1</accession>
<comment type="caution">
    <text evidence="3">The sequence shown here is derived from an EMBL/GenBank/DDBJ whole genome shotgun (WGS) entry which is preliminary data.</text>
</comment>
<feature type="chain" id="PRO_5039598763" evidence="2">
    <location>
        <begin position="26"/>
        <end position="464"/>
    </location>
</feature>
<feature type="region of interest" description="Disordered" evidence="1">
    <location>
        <begin position="32"/>
        <end position="110"/>
    </location>
</feature>
<reference evidence="3" key="1">
    <citation type="submission" date="2020-10" db="EMBL/GenBank/DDBJ databases">
        <authorList>
            <person name="Gilroy R."/>
        </authorList>
    </citation>
    <scope>NUCLEOTIDE SEQUENCE</scope>
    <source>
        <strain evidence="3">23406</strain>
    </source>
</reference>
<evidence type="ECO:0000313" key="4">
    <source>
        <dbReference type="Proteomes" id="UP000886891"/>
    </source>
</evidence>
<gene>
    <name evidence="3" type="ORF">IAB14_00830</name>
</gene>
<feature type="signal peptide" evidence="2">
    <location>
        <begin position="1"/>
        <end position="25"/>
    </location>
</feature>
<evidence type="ECO:0000256" key="2">
    <source>
        <dbReference type="SAM" id="SignalP"/>
    </source>
</evidence>
<protein>
    <submittedName>
        <fullName evidence="3">Uncharacterized protein</fullName>
    </submittedName>
</protein>